<organism evidence="2 3">
    <name type="scientific">Tilletia horrida</name>
    <dbReference type="NCBI Taxonomy" id="155126"/>
    <lineage>
        <taxon>Eukaryota</taxon>
        <taxon>Fungi</taxon>
        <taxon>Dikarya</taxon>
        <taxon>Basidiomycota</taxon>
        <taxon>Ustilaginomycotina</taxon>
        <taxon>Exobasidiomycetes</taxon>
        <taxon>Tilletiales</taxon>
        <taxon>Tilletiaceae</taxon>
        <taxon>Tilletia</taxon>
    </lineage>
</organism>
<name>A0AAN6G6N7_9BASI</name>
<gene>
    <name evidence="2" type="ORF">OC842_005824</name>
</gene>
<protein>
    <submittedName>
        <fullName evidence="2">Uncharacterized protein</fullName>
    </submittedName>
</protein>
<feature type="compositionally biased region" description="Low complexity" evidence="1">
    <location>
        <begin position="539"/>
        <end position="583"/>
    </location>
</feature>
<feature type="compositionally biased region" description="Low complexity" evidence="1">
    <location>
        <begin position="253"/>
        <end position="272"/>
    </location>
</feature>
<feature type="compositionally biased region" description="Low complexity" evidence="1">
    <location>
        <begin position="337"/>
        <end position="346"/>
    </location>
</feature>
<evidence type="ECO:0000313" key="3">
    <source>
        <dbReference type="Proteomes" id="UP001176521"/>
    </source>
</evidence>
<dbReference type="EMBL" id="JAPDMQ010000450">
    <property type="protein sequence ID" value="KAK0524449.1"/>
    <property type="molecule type" value="Genomic_DNA"/>
</dbReference>
<feature type="compositionally biased region" description="Basic and acidic residues" evidence="1">
    <location>
        <begin position="202"/>
        <end position="224"/>
    </location>
</feature>
<proteinExistence type="predicted"/>
<accession>A0AAN6G6N7</accession>
<reference evidence="2" key="1">
    <citation type="journal article" date="2023" name="PhytoFront">
        <title>Draft Genome Resources of Seven Strains of Tilletia horrida, Causal Agent of Kernel Smut of Rice.</title>
        <authorList>
            <person name="Khanal S."/>
            <person name="Antony Babu S."/>
            <person name="Zhou X.G."/>
        </authorList>
    </citation>
    <scope>NUCLEOTIDE SEQUENCE</scope>
    <source>
        <strain evidence="2">TX3</strain>
    </source>
</reference>
<evidence type="ECO:0000256" key="1">
    <source>
        <dbReference type="SAM" id="MobiDB-lite"/>
    </source>
</evidence>
<feature type="compositionally biased region" description="Polar residues" evidence="1">
    <location>
        <begin position="507"/>
        <end position="529"/>
    </location>
</feature>
<sequence length="744" mass="74233">MPVHCRRSSTDSPPKARLSGNTPSLSERIAALQRRNASGPAGTSSPSSAGASSSSTPAAGAGTAGAASGSSSLLAPPGSASSAVKDRIARLQSKGDGETPLLPRSSFGAPAPNPEVSSHAVRQFPGAALSASHGATLRPQMTGGAWLNGMPANTSGAPLRPQMTGGMWGNQYYGAHAAVPLPRRGLSPTTPTRQQSQPIIHGGRDDAFAELDREAAEAAREREPSSGSSGSVQEGKLPSLPSAPEGSPPAPSSPRSTVPTSSASSTTTLPNLPEAPSDPPLVKVEPSPESLATAANGQRREIEIGIRAPEDAEAQRKLEQLVSAADNIHIQPPQPSSPSAASSGSQRTQQQFDRDPTLNNPLFQDITDDDDRLVAGDGFGTLTVLKRSRTGSSSVSDGLHGVGRAAVDALLDGSDDDEAPASPSGSPRRAGKDNAAAGVGARNALGSPGSPTSPDTRKGAGPGRKSGGSVSSATTHRSANRNGISHVDQLYANGETPASLPFGSPVRSGSSGYRDSPLMQSPVQGNYANGSGSAGGSGMVPSSSSSSSGFRIPGSDSMDSGVTVTSSSTKTLQDSSFASYSSSSHDRNLGGGALRRGSAASGDTFDSGSGSPTVSRRSGSVASIGRSGAGATRRSATMPVDPILEGEGSTVQGAPGSSGDHHGRDGSGGSGPGVAAGASAAGSGGTSANAAAARAREAIALARSKSQGGRLARPPPPGRTLTAAELDASDDDYEPGWASIISRK</sequence>
<feature type="compositionally biased region" description="Polar residues" evidence="1">
    <location>
        <begin position="604"/>
        <end position="621"/>
    </location>
</feature>
<feature type="compositionally biased region" description="Basic and acidic residues" evidence="1">
    <location>
        <begin position="84"/>
        <end position="97"/>
    </location>
</feature>
<feature type="region of interest" description="Disordered" evidence="1">
    <location>
        <begin position="406"/>
        <end position="744"/>
    </location>
</feature>
<feature type="compositionally biased region" description="Polar residues" evidence="1">
    <location>
        <begin position="468"/>
        <end position="483"/>
    </location>
</feature>
<dbReference type="AlphaFoldDB" id="A0AAN6G6N7"/>
<feature type="compositionally biased region" description="Polar residues" evidence="1">
    <location>
        <begin position="187"/>
        <end position="198"/>
    </location>
</feature>
<feature type="region of interest" description="Disordered" evidence="1">
    <location>
        <begin position="181"/>
        <end position="299"/>
    </location>
</feature>
<feature type="region of interest" description="Disordered" evidence="1">
    <location>
        <begin position="1"/>
        <end position="162"/>
    </location>
</feature>
<feature type="compositionally biased region" description="Polar residues" evidence="1">
    <location>
        <begin position="347"/>
        <end position="362"/>
    </location>
</feature>
<feature type="compositionally biased region" description="Low complexity" evidence="1">
    <location>
        <begin position="37"/>
        <end position="83"/>
    </location>
</feature>
<feature type="region of interest" description="Disordered" evidence="1">
    <location>
        <begin position="325"/>
        <end position="376"/>
    </location>
</feature>
<comment type="caution">
    <text evidence="2">The sequence shown here is derived from an EMBL/GenBank/DDBJ whole genome shotgun (WGS) entry which is preliminary data.</text>
</comment>
<feature type="compositionally biased region" description="Low complexity" evidence="1">
    <location>
        <begin position="675"/>
        <end position="712"/>
    </location>
</feature>
<evidence type="ECO:0000313" key="2">
    <source>
        <dbReference type="EMBL" id="KAK0524449.1"/>
    </source>
</evidence>
<keyword evidence="3" id="KW-1185">Reference proteome</keyword>
<dbReference type="Proteomes" id="UP001176521">
    <property type="component" value="Unassembled WGS sequence"/>
</dbReference>